<dbReference type="Pfam" id="PF07992">
    <property type="entry name" value="Pyr_redox_2"/>
    <property type="match status" value="1"/>
</dbReference>
<evidence type="ECO:0000259" key="4">
    <source>
        <dbReference type="Pfam" id="PF07992"/>
    </source>
</evidence>
<dbReference type="PRINTS" id="PR00469">
    <property type="entry name" value="PNDRDTASEII"/>
</dbReference>
<keyword evidence="2" id="KW-0560">Oxidoreductase</keyword>
<evidence type="ECO:0000256" key="1">
    <source>
        <dbReference type="ARBA" id="ARBA00022630"/>
    </source>
</evidence>
<dbReference type="InterPro" id="IPR036188">
    <property type="entry name" value="FAD/NAD-bd_sf"/>
</dbReference>
<feature type="domain" description="FAD/NAD(P)-binding" evidence="4">
    <location>
        <begin position="240"/>
        <end position="553"/>
    </location>
</feature>
<comment type="catalytic activity">
    <reaction evidence="3">
        <text>[thioredoxin]-dithiol + NADP(+) = [thioredoxin]-disulfide + NADPH + H(+)</text>
        <dbReference type="Rhea" id="RHEA:20345"/>
        <dbReference type="Rhea" id="RHEA-COMP:10698"/>
        <dbReference type="Rhea" id="RHEA-COMP:10700"/>
        <dbReference type="ChEBI" id="CHEBI:15378"/>
        <dbReference type="ChEBI" id="CHEBI:29950"/>
        <dbReference type="ChEBI" id="CHEBI:50058"/>
        <dbReference type="ChEBI" id="CHEBI:57783"/>
        <dbReference type="ChEBI" id="CHEBI:58349"/>
        <dbReference type="EC" id="1.8.1.9"/>
    </reaction>
</comment>
<proteinExistence type="predicted"/>
<evidence type="ECO:0000256" key="2">
    <source>
        <dbReference type="ARBA" id="ARBA00023002"/>
    </source>
</evidence>
<keyword evidence="1" id="KW-0285">Flavoprotein</keyword>
<sequence>MHHAQDQPASGTALVVVARDDGMRTTTVTELERRYGSDYRIVPGAGPGEVEAALSAAGDPLVAVLLGGLGEGDPDGLDVLRTCHSAHPGAVAVALIRWGDFGTARPIFEAITVGQLDRWVYAPQGRADEEFHRSVTEVLDEWSSRQDGGFEAVRIVGDRWDPHAQHLRDQLTRNRIPLGFYEAGSPGGQGLLADLGLERPRLPVVVVRFKPEQTVLQAPSDLEVAEAFGLFDPLDPDAVHDVVVVGAGPAGLGASVYAASEGLDTLQVECEAVGGQAGTSSLIRNYLGFPTGVSGSRLAFSAYQQAWAFGTRFSFMRTASSLRTEDGVHRVSLGDGSVVQARTVVVATGAAWRRIGVPELESFTGRGVFYGAAVSEAPAMAGRHVFVVGGGNSAGQAAVYLSRYAEKVTLLVRRPSLTETMSDYLIRELVALPRVEIRYRVQVAGGGGSDVLETVVLRDLDTGAETEEPGMLFVMIGSEPRTDWLAGTLARDRWGFLLTGAALTGGADGDVVGPAWPLERAPALLETSTPGVFAAGDVRQGSVKRVASAVGEGALAVTLVHAHLASLAAAR</sequence>
<dbReference type="InterPro" id="IPR050097">
    <property type="entry name" value="Ferredoxin-NADP_redctase_2"/>
</dbReference>
<evidence type="ECO:0000313" key="6">
    <source>
        <dbReference type="Proteomes" id="UP000317484"/>
    </source>
</evidence>
<accession>A0A521FG15</accession>
<dbReference type="GO" id="GO:0004791">
    <property type="term" value="F:thioredoxin-disulfide reductase (NADPH) activity"/>
    <property type="evidence" value="ECO:0007669"/>
    <property type="project" value="UniProtKB-EC"/>
</dbReference>
<dbReference type="PRINTS" id="PR00368">
    <property type="entry name" value="FADPNR"/>
</dbReference>
<protein>
    <submittedName>
        <fullName evidence="5">Thioredoxin reductase (NADPH)</fullName>
    </submittedName>
</protein>
<dbReference type="PANTHER" id="PTHR48105">
    <property type="entry name" value="THIOREDOXIN REDUCTASE 1-RELATED-RELATED"/>
    <property type="match status" value="1"/>
</dbReference>
<dbReference type="AlphaFoldDB" id="A0A521FG15"/>
<organism evidence="5 6">
    <name type="scientific">Geodermatophilus aquaeductus</name>
    <dbReference type="NCBI Taxonomy" id="1564161"/>
    <lineage>
        <taxon>Bacteria</taxon>
        <taxon>Bacillati</taxon>
        <taxon>Actinomycetota</taxon>
        <taxon>Actinomycetes</taxon>
        <taxon>Geodermatophilales</taxon>
        <taxon>Geodermatophilaceae</taxon>
        <taxon>Geodermatophilus</taxon>
    </lineage>
</organism>
<dbReference type="Proteomes" id="UP000317484">
    <property type="component" value="Unassembled WGS sequence"/>
</dbReference>
<name>A0A521FG15_9ACTN</name>
<dbReference type="InterPro" id="IPR023753">
    <property type="entry name" value="FAD/NAD-binding_dom"/>
</dbReference>
<dbReference type="RefSeq" id="WP_142460069.1">
    <property type="nucleotide sequence ID" value="NZ_FXTJ01000008.1"/>
</dbReference>
<dbReference type="EMBL" id="FXTJ01000008">
    <property type="protein sequence ID" value="SMO95138.1"/>
    <property type="molecule type" value="Genomic_DNA"/>
</dbReference>
<keyword evidence="6" id="KW-1185">Reference proteome</keyword>
<gene>
    <name evidence="5" type="ORF">SAMN06273567_108233</name>
</gene>
<reference evidence="5 6" key="1">
    <citation type="submission" date="2017-05" db="EMBL/GenBank/DDBJ databases">
        <authorList>
            <person name="Varghese N."/>
            <person name="Submissions S."/>
        </authorList>
    </citation>
    <scope>NUCLEOTIDE SEQUENCE [LARGE SCALE GENOMIC DNA]</scope>
    <source>
        <strain evidence="5 6">DSM 46834</strain>
    </source>
</reference>
<dbReference type="Gene3D" id="3.50.50.60">
    <property type="entry name" value="FAD/NAD(P)-binding domain"/>
    <property type="match status" value="2"/>
</dbReference>
<dbReference type="SUPFAM" id="SSF51905">
    <property type="entry name" value="FAD/NAD(P)-binding domain"/>
    <property type="match status" value="1"/>
</dbReference>
<evidence type="ECO:0000313" key="5">
    <source>
        <dbReference type="EMBL" id="SMO95138.1"/>
    </source>
</evidence>
<evidence type="ECO:0000256" key="3">
    <source>
        <dbReference type="ARBA" id="ARBA00048132"/>
    </source>
</evidence>